<feature type="transmembrane region" description="Helical" evidence="8">
    <location>
        <begin position="205"/>
        <end position="223"/>
    </location>
</feature>
<proteinExistence type="predicted"/>
<name>A0ABR2KJG8_9EUKA</name>
<keyword evidence="2" id="KW-0808">Transferase</keyword>
<dbReference type="PANTHER" id="PTHR13906">
    <property type="entry name" value="PORCUPINE"/>
    <property type="match status" value="1"/>
</dbReference>
<feature type="transmembrane region" description="Helical" evidence="8">
    <location>
        <begin position="156"/>
        <end position="175"/>
    </location>
</feature>
<feature type="transmembrane region" description="Helical" evidence="8">
    <location>
        <begin position="16"/>
        <end position="35"/>
    </location>
</feature>
<feature type="transmembrane region" description="Helical" evidence="8">
    <location>
        <begin position="379"/>
        <end position="398"/>
    </location>
</feature>
<evidence type="ECO:0000256" key="5">
    <source>
        <dbReference type="ARBA" id="ARBA00023136"/>
    </source>
</evidence>
<dbReference type="PANTHER" id="PTHR13906:SF4">
    <property type="entry name" value="LYSOPHOSPHOLIPID ACYLTRANSFERASE 6"/>
    <property type="match status" value="1"/>
</dbReference>
<gene>
    <name evidence="9" type="ORF">M9Y10_028488</name>
</gene>
<reference evidence="9 10" key="1">
    <citation type="submission" date="2024-04" db="EMBL/GenBank/DDBJ databases">
        <title>Tritrichomonas musculus Genome.</title>
        <authorList>
            <person name="Alves-Ferreira E."/>
            <person name="Grigg M."/>
            <person name="Lorenzi H."/>
            <person name="Galac M."/>
        </authorList>
    </citation>
    <scope>NUCLEOTIDE SEQUENCE [LARGE SCALE GENOMIC DNA]</scope>
    <source>
        <strain evidence="9 10">EAF2021</strain>
    </source>
</reference>
<dbReference type="Proteomes" id="UP001470230">
    <property type="component" value="Unassembled WGS sequence"/>
</dbReference>
<evidence type="ECO:0000256" key="3">
    <source>
        <dbReference type="ARBA" id="ARBA00022692"/>
    </source>
</evidence>
<feature type="transmembrane region" description="Helical" evidence="8">
    <location>
        <begin position="410"/>
        <end position="428"/>
    </location>
</feature>
<evidence type="ECO:0000313" key="10">
    <source>
        <dbReference type="Proteomes" id="UP001470230"/>
    </source>
</evidence>
<evidence type="ECO:0000256" key="2">
    <source>
        <dbReference type="ARBA" id="ARBA00022679"/>
    </source>
</evidence>
<evidence type="ECO:0000256" key="1">
    <source>
        <dbReference type="ARBA" id="ARBA00004141"/>
    </source>
</evidence>
<evidence type="ECO:0000256" key="7">
    <source>
        <dbReference type="SAM" id="MobiDB-lite"/>
    </source>
</evidence>
<keyword evidence="10" id="KW-1185">Reference proteome</keyword>
<keyword evidence="3 8" id="KW-0812">Transmembrane</keyword>
<keyword evidence="5 8" id="KW-0472">Membrane</keyword>
<keyword evidence="4 8" id="KW-1133">Transmembrane helix</keyword>
<organism evidence="9 10">
    <name type="scientific">Tritrichomonas musculus</name>
    <dbReference type="NCBI Taxonomy" id="1915356"/>
    <lineage>
        <taxon>Eukaryota</taxon>
        <taxon>Metamonada</taxon>
        <taxon>Parabasalia</taxon>
        <taxon>Tritrichomonadida</taxon>
        <taxon>Tritrichomonadidae</taxon>
        <taxon>Tritrichomonas</taxon>
    </lineage>
</organism>
<evidence type="ECO:0000256" key="8">
    <source>
        <dbReference type="SAM" id="Phobius"/>
    </source>
</evidence>
<sequence>MNITEILDLLAPLKSAIIFLVGQWLLYPISLFLLPKLKSRQASAIFHITYGLCFSLILFKWDTLILIGSILIGYVVIGINPIVGSVVGFAMSSFSHILYAIRCKGWDLDISGNLMCLFQRLMSLSFNIADGKVLKEGKELNRDHWKKLSIDGRPPFLFYFAYTITPYGSFGNPFIEYKVFEYLLNCGNNPPVDESDRKEALWRYARSYIFAILNIFLMSYVSYDSYKSHFYLQFPPPIRCILMTLFTIAQLTRYYPGWYSIEAALIAAGLNKNGIVKPDEIQNNSFSYVIQSPTSQEWMRRWNHTTHLFWKEYLFTRMLNAKFNFQLTDMTVFTVSALWHGFRPMYYWMLPETLIMMKADKLMSKKWPINNNASKLRKILGNLYTLMIMTDASCTFWYSTTESFFYVRNSIWWIPLVISLIFVIYLTLTAPKKSKRDQVKKEETKDEQKVNEVENTKEKKD</sequence>
<accession>A0ABR2KJG8</accession>
<feature type="compositionally biased region" description="Basic and acidic residues" evidence="7">
    <location>
        <begin position="436"/>
        <end position="461"/>
    </location>
</feature>
<comment type="caution">
    <text evidence="9">The sequence shown here is derived from an EMBL/GenBank/DDBJ whole genome shotgun (WGS) entry which is preliminary data.</text>
</comment>
<dbReference type="InterPro" id="IPR004299">
    <property type="entry name" value="MBOAT_fam"/>
</dbReference>
<feature type="region of interest" description="Disordered" evidence="7">
    <location>
        <begin position="432"/>
        <end position="461"/>
    </location>
</feature>
<dbReference type="GO" id="GO:0016746">
    <property type="term" value="F:acyltransferase activity"/>
    <property type="evidence" value="ECO:0007669"/>
    <property type="project" value="UniProtKB-KW"/>
</dbReference>
<evidence type="ECO:0000256" key="6">
    <source>
        <dbReference type="ARBA" id="ARBA00023315"/>
    </source>
</evidence>
<dbReference type="EMBL" id="JAPFFF010000004">
    <property type="protein sequence ID" value="KAK8891280.1"/>
    <property type="molecule type" value="Genomic_DNA"/>
</dbReference>
<evidence type="ECO:0000256" key="4">
    <source>
        <dbReference type="ARBA" id="ARBA00022989"/>
    </source>
</evidence>
<dbReference type="Pfam" id="PF03062">
    <property type="entry name" value="MBOAT"/>
    <property type="match status" value="1"/>
</dbReference>
<protein>
    <submittedName>
        <fullName evidence="9">Lysophospholipid acyltransferase 1</fullName>
    </submittedName>
</protein>
<dbReference type="InterPro" id="IPR049941">
    <property type="entry name" value="LPLAT_7/PORCN-like"/>
</dbReference>
<feature type="transmembrane region" description="Helical" evidence="8">
    <location>
        <begin position="42"/>
        <end position="59"/>
    </location>
</feature>
<feature type="transmembrane region" description="Helical" evidence="8">
    <location>
        <begin position="65"/>
        <end position="90"/>
    </location>
</feature>
<keyword evidence="6 9" id="KW-0012">Acyltransferase</keyword>
<evidence type="ECO:0000313" key="9">
    <source>
        <dbReference type="EMBL" id="KAK8891280.1"/>
    </source>
</evidence>
<comment type="subcellular location">
    <subcellularLocation>
        <location evidence="1">Membrane</location>
        <topology evidence="1">Multi-pass membrane protein</topology>
    </subcellularLocation>
</comment>